<sequence>MSVVCWRIIWLCGPRIKAPNPYSTETESRENMKETDVFMQQLVDDLSFEEYSGALPEGGTSAEDNLYPTPPLDSSLAQMFSDSRYAAQVPRYYLDEPASCGTVDLSTQFEHLIDQNALEKKSTRAEPCKDHDMSPDSNYNWRQVLEVGILDALESPQATPKQPCDHLSLAQEKTPCRGLDYYRIQNNISIRAFEAFNKPDSKYIYLENRKYGTNLYEPAVNRKLNPQLLGHETDTASRKKSVNTGNFALCPFCPMTQENSRNEFQKLFFKRNDSNYLHHMIQFHGVFSNGRLVKDPAKRGWLFSKEMAEPVEVVECPYCSECITLKKYKASNPNEHRLLKYLRHVKEHHKTGKNLQQQFAFPESRTMRFSSTLALATTVASVLAEKVSLYVDAPSAEFRGKGLEPRHEGAALDYLFLADGSSYTWDYDAATKKLIAPQAQYDFPITLGGAPYVAWGATIGYESFTFDSDGTLQVNGSSDGFYACKNTNDPYRYSSTLYELMYYNNSENVPSNSCTAISLKNVKSQPLSSASTASGSSTGPNTSSSSLTSTYHSGSVTSVTSRVTAVSTEINTVCPGNCSSSAISTFENDAMAIAPAGAAVLGGMALLLL</sequence>
<reference evidence="4" key="1">
    <citation type="journal article" date="2021" name="Open Biol.">
        <title>Shared evolutionary footprints suggest mitochondrial oxidative damage underlies multiple complex I losses in fungi.</title>
        <authorList>
            <person name="Schikora-Tamarit M.A."/>
            <person name="Marcet-Houben M."/>
            <person name="Nosek J."/>
            <person name="Gabaldon T."/>
        </authorList>
    </citation>
    <scope>NUCLEOTIDE SEQUENCE</scope>
    <source>
        <strain evidence="4">NCAIM Y.01608</strain>
    </source>
</reference>
<organism evidence="4 5">
    <name type="scientific">Ogataea polymorpha</name>
    <dbReference type="NCBI Taxonomy" id="460523"/>
    <lineage>
        <taxon>Eukaryota</taxon>
        <taxon>Fungi</taxon>
        <taxon>Dikarya</taxon>
        <taxon>Ascomycota</taxon>
        <taxon>Saccharomycotina</taxon>
        <taxon>Pichiomycetes</taxon>
        <taxon>Pichiales</taxon>
        <taxon>Pichiaceae</taxon>
        <taxon>Ogataea</taxon>
    </lineage>
</organism>
<evidence type="ECO:0000259" key="2">
    <source>
        <dbReference type="Pfam" id="PF14616"/>
    </source>
</evidence>
<comment type="caution">
    <text evidence="4">The sequence shown here is derived from an EMBL/GenBank/DDBJ whole genome shotgun (WGS) entry which is preliminary data.</text>
</comment>
<dbReference type="InterPro" id="IPR057229">
    <property type="entry name" value="DUF7907"/>
</dbReference>
<gene>
    <name evidence="4" type="ORF">OGATHE_000304</name>
</gene>
<evidence type="ECO:0000313" key="5">
    <source>
        <dbReference type="Proteomes" id="UP000788993"/>
    </source>
</evidence>
<protein>
    <submittedName>
        <fullName evidence="4">Uncharacterized protein</fullName>
    </submittedName>
</protein>
<keyword evidence="5" id="KW-1185">Reference proteome</keyword>
<evidence type="ECO:0000259" key="3">
    <source>
        <dbReference type="Pfam" id="PF25484"/>
    </source>
</evidence>
<proteinExistence type="predicted"/>
<evidence type="ECO:0000256" key="1">
    <source>
        <dbReference type="SAM" id="MobiDB-lite"/>
    </source>
</evidence>
<dbReference type="AlphaFoldDB" id="A0A9P8PU25"/>
<name>A0A9P8PU25_9ASCO</name>
<accession>A0A9P8PU25</accession>
<feature type="domain" description="DUF7907" evidence="3">
    <location>
        <begin position="394"/>
        <end position="520"/>
    </location>
</feature>
<evidence type="ECO:0000313" key="4">
    <source>
        <dbReference type="EMBL" id="KAH3677650.1"/>
    </source>
</evidence>
<dbReference type="Proteomes" id="UP000788993">
    <property type="component" value="Unassembled WGS sequence"/>
</dbReference>
<dbReference type="Pfam" id="PF14616">
    <property type="entry name" value="Rua1_C"/>
    <property type="match status" value="1"/>
</dbReference>
<reference evidence="4" key="2">
    <citation type="submission" date="2021-01" db="EMBL/GenBank/DDBJ databases">
        <authorList>
            <person name="Schikora-Tamarit M.A."/>
        </authorList>
    </citation>
    <scope>NUCLEOTIDE SEQUENCE</scope>
    <source>
        <strain evidence="4">NCAIM Y.01608</strain>
    </source>
</reference>
<feature type="domain" description="Transcription regulator Rua1 C-terminal" evidence="2">
    <location>
        <begin position="226"/>
        <end position="349"/>
    </location>
</feature>
<feature type="region of interest" description="Disordered" evidence="1">
    <location>
        <begin position="529"/>
        <end position="553"/>
    </location>
</feature>
<dbReference type="Pfam" id="PF25484">
    <property type="entry name" value="DUF7907"/>
    <property type="match status" value="1"/>
</dbReference>
<dbReference type="InterPro" id="IPR028012">
    <property type="entry name" value="Rua1_C"/>
</dbReference>
<dbReference type="EMBL" id="JAEUBD010000095">
    <property type="protein sequence ID" value="KAH3677650.1"/>
    <property type="molecule type" value="Genomic_DNA"/>
</dbReference>